<reference evidence="2" key="1">
    <citation type="submission" date="2015-09" db="EMBL/GenBank/DDBJ databases">
        <authorList>
            <person name="Rodrigo-Torres L."/>
            <person name="Arahal D.R."/>
        </authorList>
    </citation>
    <scope>NUCLEOTIDE SEQUENCE [LARGE SCALE GENOMIC DNA]</scope>
    <source>
        <strain evidence="2">CECT 5091</strain>
    </source>
</reference>
<keyword evidence="2" id="KW-1185">Reference proteome</keyword>
<dbReference type="Pfam" id="PF06226">
    <property type="entry name" value="DUF1007"/>
    <property type="match status" value="1"/>
</dbReference>
<organism evidence="1 2">
    <name type="scientific">Ruegeria denitrificans</name>
    <dbReference type="NCBI Taxonomy" id="1715692"/>
    <lineage>
        <taxon>Bacteria</taxon>
        <taxon>Pseudomonadati</taxon>
        <taxon>Pseudomonadota</taxon>
        <taxon>Alphaproteobacteria</taxon>
        <taxon>Rhodobacterales</taxon>
        <taxon>Roseobacteraceae</taxon>
        <taxon>Ruegeria</taxon>
    </lineage>
</organism>
<protein>
    <submittedName>
        <fullName evidence="1">ABC-type uncharacterized transport system, periplasmic component</fullName>
    </submittedName>
</protein>
<proteinExistence type="predicted"/>
<evidence type="ECO:0000313" key="2">
    <source>
        <dbReference type="Proteomes" id="UP000051260"/>
    </source>
</evidence>
<dbReference type="InterPro" id="IPR010412">
    <property type="entry name" value="DUF1007"/>
</dbReference>
<gene>
    <name evidence="1" type="ORF">RUE5091_03527</name>
</gene>
<dbReference type="Proteomes" id="UP000051260">
    <property type="component" value="Unassembled WGS sequence"/>
</dbReference>
<sequence>MTRKARSALPCKRWFCFHLRDSLAGFRRQCVNRIAACGPWLYLSHMRWLVTLLTFCLPIPAMAHPHVFIDTGLEFIVDDAGQLTHVRVTWAYDEFYSLLVLEDMKLDQDADGVLNDGEKHRLAGFDAQWVEGYNGDLLVAADGAPVTLSGPFEPTATTEDGRIVTSHLREVEGGAVSAAALTAKAFDETYYTAYEMTRPVTVTGPVSCQVDRVDPDIDGQLAQMQAFLLTLDADYDLEENDIPLVGENFATEIFISCPNT</sequence>
<dbReference type="STRING" id="1715692.RUE5091_03527"/>
<evidence type="ECO:0000313" key="1">
    <source>
        <dbReference type="EMBL" id="CUK12455.1"/>
    </source>
</evidence>
<dbReference type="AlphaFoldDB" id="A0A0P1IGY1"/>
<accession>A0A0P1IGY1</accession>
<dbReference type="EMBL" id="CYUD01000012">
    <property type="protein sequence ID" value="CUK12455.1"/>
    <property type="molecule type" value="Genomic_DNA"/>
</dbReference>
<name>A0A0P1IGY1_9RHOB</name>